<evidence type="ECO:0000256" key="5">
    <source>
        <dbReference type="ARBA" id="ARBA00022695"/>
    </source>
</evidence>
<evidence type="ECO:0000256" key="3">
    <source>
        <dbReference type="ARBA" id="ARBA00022478"/>
    </source>
</evidence>
<dbReference type="Pfam" id="PF01192">
    <property type="entry name" value="RNA_pol_Rpb6"/>
    <property type="match status" value="1"/>
</dbReference>
<evidence type="ECO:0000256" key="2">
    <source>
        <dbReference type="ARBA" id="ARBA00012418"/>
    </source>
</evidence>
<evidence type="ECO:0000256" key="6">
    <source>
        <dbReference type="ARBA" id="ARBA00023163"/>
    </source>
</evidence>
<dbReference type="Gene3D" id="3.90.940.10">
    <property type="match status" value="1"/>
</dbReference>
<comment type="catalytic activity">
    <reaction evidence="7">
        <text>RNA(n) + a ribonucleoside 5'-triphosphate = RNA(n+1) + diphosphate</text>
        <dbReference type="Rhea" id="RHEA:21248"/>
        <dbReference type="Rhea" id="RHEA-COMP:14527"/>
        <dbReference type="Rhea" id="RHEA-COMP:17342"/>
        <dbReference type="ChEBI" id="CHEBI:33019"/>
        <dbReference type="ChEBI" id="CHEBI:61557"/>
        <dbReference type="ChEBI" id="CHEBI:140395"/>
        <dbReference type="EC" id="2.7.7.6"/>
    </reaction>
</comment>
<evidence type="ECO:0000256" key="1">
    <source>
        <dbReference type="ARBA" id="ARBA00006711"/>
    </source>
</evidence>
<evidence type="ECO:0000256" key="7">
    <source>
        <dbReference type="ARBA" id="ARBA00048552"/>
    </source>
</evidence>
<accession>A0A645BX71</accession>
<dbReference type="SUPFAM" id="SSF63562">
    <property type="entry name" value="RPB6/omega subunit-like"/>
    <property type="match status" value="1"/>
</dbReference>
<dbReference type="GO" id="GO:0003677">
    <property type="term" value="F:DNA binding"/>
    <property type="evidence" value="ECO:0007669"/>
    <property type="project" value="InterPro"/>
</dbReference>
<comment type="caution">
    <text evidence="8">The sequence shown here is derived from an EMBL/GenBank/DDBJ whole genome shotgun (WGS) entry which is preliminary data.</text>
</comment>
<dbReference type="InterPro" id="IPR036161">
    <property type="entry name" value="RPB6/omega-like_sf"/>
</dbReference>
<dbReference type="InterPro" id="IPR003716">
    <property type="entry name" value="DNA-dir_RNA_pol_omega"/>
</dbReference>
<name>A0A645BX71_9ZZZZ</name>
<protein>
    <recommendedName>
        <fullName evidence="2">DNA-directed RNA polymerase</fullName>
        <ecNumber evidence="2">2.7.7.6</ecNumber>
    </recommendedName>
</protein>
<dbReference type="GO" id="GO:0006351">
    <property type="term" value="P:DNA-templated transcription"/>
    <property type="evidence" value="ECO:0007669"/>
    <property type="project" value="InterPro"/>
</dbReference>
<keyword evidence="5 8" id="KW-0548">Nucleotidyltransferase</keyword>
<keyword evidence="3 8" id="KW-0240">DNA-directed RNA polymerase</keyword>
<proteinExistence type="inferred from homology"/>
<evidence type="ECO:0000313" key="8">
    <source>
        <dbReference type="EMBL" id="MPM66334.1"/>
    </source>
</evidence>
<dbReference type="NCBIfam" id="TIGR00690">
    <property type="entry name" value="rpoZ"/>
    <property type="match status" value="1"/>
</dbReference>
<gene>
    <name evidence="8" type="primary">rpoZ_15</name>
    <name evidence="8" type="ORF">SDC9_113241</name>
</gene>
<keyword evidence="6" id="KW-0804">Transcription</keyword>
<comment type="similarity">
    <text evidence="1">Belongs to the RNA polymerase subunit omega family.</text>
</comment>
<reference evidence="8" key="1">
    <citation type="submission" date="2019-08" db="EMBL/GenBank/DDBJ databases">
        <authorList>
            <person name="Kucharzyk K."/>
            <person name="Murdoch R.W."/>
            <person name="Higgins S."/>
            <person name="Loffler F."/>
        </authorList>
    </citation>
    <scope>NUCLEOTIDE SEQUENCE</scope>
</reference>
<keyword evidence="4 8" id="KW-0808">Transferase</keyword>
<organism evidence="8">
    <name type="scientific">bioreactor metagenome</name>
    <dbReference type="NCBI Taxonomy" id="1076179"/>
    <lineage>
        <taxon>unclassified sequences</taxon>
        <taxon>metagenomes</taxon>
        <taxon>ecological metagenomes</taxon>
    </lineage>
</organism>
<dbReference type="InterPro" id="IPR006110">
    <property type="entry name" value="Pol_omega/Rpo6/RPB6"/>
</dbReference>
<dbReference type="EC" id="2.7.7.6" evidence="2"/>
<dbReference type="EMBL" id="VSSQ01021015">
    <property type="protein sequence ID" value="MPM66334.1"/>
    <property type="molecule type" value="Genomic_DNA"/>
</dbReference>
<dbReference type="GO" id="GO:0000428">
    <property type="term" value="C:DNA-directed RNA polymerase complex"/>
    <property type="evidence" value="ECO:0007669"/>
    <property type="project" value="UniProtKB-KW"/>
</dbReference>
<dbReference type="AlphaFoldDB" id="A0A645BX71"/>
<dbReference type="GO" id="GO:0003899">
    <property type="term" value="F:DNA-directed RNA polymerase activity"/>
    <property type="evidence" value="ECO:0007669"/>
    <property type="project" value="UniProtKB-EC"/>
</dbReference>
<evidence type="ECO:0000256" key="4">
    <source>
        <dbReference type="ARBA" id="ARBA00022679"/>
    </source>
</evidence>
<sequence length="64" mass="7214">MLYPSVHSLLKSSKNRYSLVVLTAKLAREIANESEKSGEILKEKPVKLAINKIYSNILQQEKNG</sequence>
<dbReference type="HAMAP" id="MF_00366">
    <property type="entry name" value="RNApol_bact_RpoZ"/>
    <property type="match status" value="1"/>
</dbReference>